<evidence type="ECO:0000313" key="1">
    <source>
        <dbReference type="EMBL" id="KAL3319902.1"/>
    </source>
</evidence>
<reference evidence="1 2" key="1">
    <citation type="submission" date="2024-11" db="EMBL/GenBank/DDBJ databases">
        <title>Adaptive evolution of stress response genes in parasites aligns with host niche diversity.</title>
        <authorList>
            <person name="Hahn C."/>
            <person name="Resl P."/>
        </authorList>
    </citation>
    <scope>NUCLEOTIDE SEQUENCE [LARGE SCALE GENOMIC DNA]</scope>
    <source>
        <strain evidence="1">EGGRZ-B1_66</strain>
        <tissue evidence="1">Body</tissue>
    </source>
</reference>
<proteinExistence type="predicted"/>
<gene>
    <name evidence="1" type="ORF">Ciccas_001410</name>
</gene>
<name>A0ABD2QKM1_9PLAT</name>
<evidence type="ECO:0000313" key="2">
    <source>
        <dbReference type="Proteomes" id="UP001626550"/>
    </source>
</evidence>
<keyword evidence="2" id="KW-1185">Reference proteome</keyword>
<accession>A0ABD2QKM1</accession>
<dbReference type="Proteomes" id="UP001626550">
    <property type="component" value="Unassembled WGS sequence"/>
</dbReference>
<protein>
    <submittedName>
        <fullName evidence="1">Uncharacterized protein</fullName>
    </submittedName>
</protein>
<comment type="caution">
    <text evidence="1">The sequence shown here is derived from an EMBL/GenBank/DDBJ whole genome shotgun (WGS) entry which is preliminary data.</text>
</comment>
<dbReference type="AlphaFoldDB" id="A0ABD2QKM1"/>
<organism evidence="1 2">
    <name type="scientific">Cichlidogyrus casuarinus</name>
    <dbReference type="NCBI Taxonomy" id="1844966"/>
    <lineage>
        <taxon>Eukaryota</taxon>
        <taxon>Metazoa</taxon>
        <taxon>Spiralia</taxon>
        <taxon>Lophotrochozoa</taxon>
        <taxon>Platyhelminthes</taxon>
        <taxon>Monogenea</taxon>
        <taxon>Monopisthocotylea</taxon>
        <taxon>Dactylogyridea</taxon>
        <taxon>Ancyrocephalidae</taxon>
        <taxon>Cichlidogyrus</taxon>
    </lineage>
</organism>
<sequence length="393" mass="43790">MPLNHAKSISPLCAMRATKVVSEPNLVSPSSTTDVYIFCCVCGKFDHLENNLCYSCSELKRCFSLEIIPKPCPGCDPQTNKCSYCCLMKMSQLQIIKMPLPNEVATSADAPLQTMTGTTTDSTINFLDPRKKARKRYQTCSSTAKNTEENIAQQHLSDHSSSSIDLSQASSSNFGSDMSYKPVSRVFPSIATLHPPNLIPTWDPLQFPVIQPSQGISYTLVKAGQLSWAQQMMVSFKFIPRQLTSKLIDYALPQLALLEFCKMNLSIVQLFVRNEVLLSQYLSSSDLKNDFVSIQSVESICRSKFFLKNEFEFIGKMLVLQPEAVGLGAKNDAGLIKIEADNLKHQLIQYLLIAQGNEGAQSLIHLIGILDLFRMITKIPPINLDYILKTVLK</sequence>
<dbReference type="EMBL" id="JBJKFK010000091">
    <property type="protein sequence ID" value="KAL3319902.1"/>
    <property type="molecule type" value="Genomic_DNA"/>
</dbReference>